<evidence type="ECO:0000256" key="1">
    <source>
        <dbReference type="ARBA" id="ARBA00004651"/>
    </source>
</evidence>
<feature type="transmembrane region" description="Helical" evidence="6">
    <location>
        <begin position="259"/>
        <end position="279"/>
    </location>
</feature>
<protein>
    <submittedName>
        <fullName evidence="7">Polysaccharide biosynthesis C-terminal domain-containing protein</fullName>
    </submittedName>
</protein>
<proteinExistence type="predicted"/>
<feature type="transmembrane region" description="Helical" evidence="6">
    <location>
        <begin position="348"/>
        <end position="369"/>
    </location>
</feature>
<sequence>MVNTVRITVENAAEKPLAPESGVPHKATGFLDRFFGLMKGQDEHGETRRMSLIAFFIRIVSAGIAFLAQIFLARLMGQFEYGIFVFVWVMAIIVGNLACFGFHTALIRFVPQYRAQGEIAKIRGITVTARLFSLASATIVAALGVAFVYGFADAMPSYYLVPLVIGAFILPMIALGDIMDGTARANSWIVQALTPTYLARPFLIPVVMFVAVYLGYAADARTALIAALIATYLTTLTQLTILGWRLRRRFEAGPKEIELGYWIRIALPIFLIEGFYYLLTNADVVMVGMFLPPDQVATYYAAAKIMALVHFVFFAVKAGMAPRFSALVADDNTGELARIAATAAYWTFWPTIAIGGIVLVLGPFLLSLFGPDFQAGYPVMFILFAGVAAKALIGPGETLLTMAGQQKVCALIYLAVLVVNLAGNILLIPIFGINGAATATMMAMFAEAALLYAIIRTRLDINMSVLSRPGAATGRKAGPNVL</sequence>
<feature type="transmembrane region" description="Helical" evidence="6">
    <location>
        <begin position="131"/>
        <end position="152"/>
    </location>
</feature>
<feature type="transmembrane region" description="Helical" evidence="6">
    <location>
        <begin position="158"/>
        <end position="176"/>
    </location>
</feature>
<dbReference type="EMBL" id="JAPJZH010000005">
    <property type="protein sequence ID" value="MDA4845836.1"/>
    <property type="molecule type" value="Genomic_DNA"/>
</dbReference>
<comment type="caution">
    <text evidence="7">The sequence shown here is derived from an EMBL/GenBank/DDBJ whole genome shotgun (WGS) entry which is preliminary data.</text>
</comment>
<keyword evidence="8" id="KW-1185">Reference proteome</keyword>
<keyword evidence="2" id="KW-1003">Cell membrane</keyword>
<feature type="transmembrane region" description="Helical" evidence="6">
    <location>
        <begin position="224"/>
        <end position="247"/>
    </location>
</feature>
<feature type="transmembrane region" description="Helical" evidence="6">
    <location>
        <begin position="299"/>
        <end position="316"/>
    </location>
</feature>
<evidence type="ECO:0000256" key="5">
    <source>
        <dbReference type="ARBA" id="ARBA00023136"/>
    </source>
</evidence>
<accession>A0ABT4VMB1</accession>
<evidence type="ECO:0000256" key="6">
    <source>
        <dbReference type="SAM" id="Phobius"/>
    </source>
</evidence>
<keyword evidence="4 6" id="KW-1133">Transmembrane helix</keyword>
<organism evidence="7 8">
    <name type="scientific">Hoeflea poritis</name>
    <dbReference type="NCBI Taxonomy" id="2993659"/>
    <lineage>
        <taxon>Bacteria</taxon>
        <taxon>Pseudomonadati</taxon>
        <taxon>Pseudomonadota</taxon>
        <taxon>Alphaproteobacteria</taxon>
        <taxon>Hyphomicrobiales</taxon>
        <taxon>Rhizobiaceae</taxon>
        <taxon>Hoeflea</taxon>
    </lineage>
</organism>
<comment type="subcellular location">
    <subcellularLocation>
        <location evidence="1">Cell membrane</location>
        <topology evidence="1">Multi-pass membrane protein</topology>
    </subcellularLocation>
</comment>
<dbReference type="PANTHER" id="PTHR30250">
    <property type="entry name" value="PST FAMILY PREDICTED COLANIC ACID TRANSPORTER"/>
    <property type="match status" value="1"/>
</dbReference>
<dbReference type="PANTHER" id="PTHR30250:SF11">
    <property type="entry name" value="O-ANTIGEN TRANSPORTER-RELATED"/>
    <property type="match status" value="1"/>
</dbReference>
<dbReference type="RefSeq" id="WP_271089516.1">
    <property type="nucleotide sequence ID" value="NZ_JAPJZH010000005.1"/>
</dbReference>
<dbReference type="Pfam" id="PF01943">
    <property type="entry name" value="Polysacc_synt"/>
    <property type="match status" value="1"/>
</dbReference>
<evidence type="ECO:0000313" key="7">
    <source>
        <dbReference type="EMBL" id="MDA4845836.1"/>
    </source>
</evidence>
<evidence type="ECO:0000256" key="2">
    <source>
        <dbReference type="ARBA" id="ARBA00022475"/>
    </source>
</evidence>
<evidence type="ECO:0000256" key="3">
    <source>
        <dbReference type="ARBA" id="ARBA00022692"/>
    </source>
</evidence>
<gene>
    <name evidence="7" type="ORF">OOZ53_10785</name>
</gene>
<feature type="transmembrane region" description="Helical" evidence="6">
    <location>
        <begin position="375"/>
        <end position="396"/>
    </location>
</feature>
<dbReference type="InterPro" id="IPR050833">
    <property type="entry name" value="Poly_Biosynth_Transport"/>
</dbReference>
<feature type="transmembrane region" description="Helical" evidence="6">
    <location>
        <begin position="408"/>
        <end position="430"/>
    </location>
</feature>
<feature type="transmembrane region" description="Helical" evidence="6">
    <location>
        <begin position="197"/>
        <end position="218"/>
    </location>
</feature>
<name>A0ABT4VMB1_9HYPH</name>
<dbReference type="Proteomes" id="UP001148313">
    <property type="component" value="Unassembled WGS sequence"/>
</dbReference>
<feature type="transmembrane region" description="Helical" evidence="6">
    <location>
        <begin position="52"/>
        <end position="71"/>
    </location>
</feature>
<keyword evidence="3 6" id="KW-0812">Transmembrane</keyword>
<feature type="transmembrane region" description="Helical" evidence="6">
    <location>
        <begin position="436"/>
        <end position="455"/>
    </location>
</feature>
<evidence type="ECO:0000313" key="8">
    <source>
        <dbReference type="Proteomes" id="UP001148313"/>
    </source>
</evidence>
<feature type="transmembrane region" description="Helical" evidence="6">
    <location>
        <begin position="83"/>
        <end position="110"/>
    </location>
</feature>
<dbReference type="InterPro" id="IPR002797">
    <property type="entry name" value="Polysacc_synth"/>
</dbReference>
<evidence type="ECO:0000256" key="4">
    <source>
        <dbReference type="ARBA" id="ARBA00022989"/>
    </source>
</evidence>
<reference evidence="7" key="1">
    <citation type="submission" date="2022-11" db="EMBL/GenBank/DDBJ databases">
        <title>Hoeflea poritis sp. nov., isolated from scleractinian coral Porites lutea.</title>
        <authorList>
            <person name="Zhang G."/>
            <person name="Wei Q."/>
            <person name="Cai L."/>
        </authorList>
    </citation>
    <scope>NUCLEOTIDE SEQUENCE</scope>
    <source>
        <strain evidence="7">E7-10</strain>
    </source>
</reference>
<keyword evidence="5 6" id="KW-0472">Membrane</keyword>